<evidence type="ECO:0000256" key="5">
    <source>
        <dbReference type="SAM" id="Phobius"/>
    </source>
</evidence>
<dbReference type="NCBIfam" id="TIGR01593">
    <property type="entry name" value="holin_tox_secr"/>
    <property type="match status" value="1"/>
</dbReference>
<dbReference type="Proteomes" id="UP000274920">
    <property type="component" value="Unassembled WGS sequence"/>
</dbReference>
<dbReference type="EMBL" id="RHJS01000002">
    <property type="protein sequence ID" value="RRK31139.1"/>
    <property type="molecule type" value="Genomic_DNA"/>
</dbReference>
<feature type="transmembrane region" description="Helical" evidence="5">
    <location>
        <begin position="29"/>
        <end position="50"/>
    </location>
</feature>
<gene>
    <name evidence="6" type="ORF">EBB54_06975</name>
</gene>
<comment type="subcellular location">
    <subcellularLocation>
        <location evidence="1">Membrane</location>
        <topology evidence="1">Multi-pass membrane protein</topology>
    </subcellularLocation>
</comment>
<dbReference type="GO" id="GO:0016020">
    <property type="term" value="C:membrane"/>
    <property type="evidence" value="ECO:0007669"/>
    <property type="project" value="UniProtKB-SubCell"/>
</dbReference>
<organism evidence="6 7">
    <name type="scientific">Schaedlerella arabinosiphila</name>
    <dbReference type="NCBI Taxonomy" id="2044587"/>
    <lineage>
        <taxon>Bacteria</taxon>
        <taxon>Bacillati</taxon>
        <taxon>Bacillota</taxon>
        <taxon>Clostridia</taxon>
        <taxon>Lachnospirales</taxon>
        <taxon>Lachnospiraceae</taxon>
        <taxon>Schaedlerella</taxon>
    </lineage>
</organism>
<dbReference type="Pfam" id="PF05105">
    <property type="entry name" value="Phage_holin_4_1"/>
    <property type="match status" value="1"/>
</dbReference>
<evidence type="ECO:0000256" key="1">
    <source>
        <dbReference type="ARBA" id="ARBA00004141"/>
    </source>
</evidence>
<protein>
    <submittedName>
        <fullName evidence="6">Holin</fullName>
    </submittedName>
</protein>
<evidence type="ECO:0000256" key="4">
    <source>
        <dbReference type="ARBA" id="ARBA00023136"/>
    </source>
</evidence>
<evidence type="ECO:0000313" key="6">
    <source>
        <dbReference type="EMBL" id="RRK31139.1"/>
    </source>
</evidence>
<proteinExistence type="predicted"/>
<dbReference type="InterPro" id="IPR006480">
    <property type="entry name" value="Phage_holin_4_1"/>
</dbReference>
<name>A0A426DEA3_9FIRM</name>
<accession>A0A426DEA3</accession>
<comment type="caution">
    <text evidence="6">The sequence shown here is derived from an EMBL/GenBank/DDBJ whole genome shotgun (WGS) entry which is preliminary data.</text>
</comment>
<keyword evidence="2 5" id="KW-0812">Transmembrane</keyword>
<sequence>MKEFVSVIECGFAAMGGYLGWAMGGFDGFLYALVVFVAVDYVTGLMAAAVEKKLSSGVGFRGIFKKIVVFCLVALGHILDTHIIRNGSAVRTAVIFFYLSNEGISILENAARIGLPVPEKLKGVLAQLREEKGKE</sequence>
<evidence type="ECO:0000313" key="7">
    <source>
        <dbReference type="Proteomes" id="UP000274920"/>
    </source>
</evidence>
<evidence type="ECO:0000256" key="3">
    <source>
        <dbReference type="ARBA" id="ARBA00022989"/>
    </source>
</evidence>
<keyword evidence="4 5" id="KW-0472">Membrane</keyword>
<feature type="transmembrane region" description="Helical" evidence="5">
    <location>
        <begin position="62"/>
        <end position="79"/>
    </location>
</feature>
<reference evidence="6" key="1">
    <citation type="submission" date="2018-10" db="EMBL/GenBank/DDBJ databases">
        <title>Schaedlerella arabinophila gen. nov. sp. nov., isolated from the mouse intestinal tract and comparative analysis with the genome of the closely related altered Schaedler flora strain ASF502.</title>
        <authorList>
            <person name="Miyake S."/>
            <person name="Soh M."/>
            <person name="Seedorf H."/>
        </authorList>
    </citation>
    <scope>NUCLEOTIDE SEQUENCE [LARGE SCALE GENOMIC DNA]</scope>
    <source>
        <strain evidence="6">DSM 106076</strain>
    </source>
</reference>
<evidence type="ECO:0000256" key="2">
    <source>
        <dbReference type="ARBA" id="ARBA00022692"/>
    </source>
</evidence>
<keyword evidence="7" id="KW-1185">Reference proteome</keyword>
<dbReference type="RefSeq" id="WP_125126876.1">
    <property type="nucleotide sequence ID" value="NZ_RHJS01000002.1"/>
</dbReference>
<keyword evidence="3 5" id="KW-1133">Transmembrane helix</keyword>
<dbReference type="AlphaFoldDB" id="A0A426DEA3"/>